<dbReference type="Proteomes" id="UP001596157">
    <property type="component" value="Unassembled WGS sequence"/>
</dbReference>
<keyword evidence="3" id="KW-1185">Reference proteome</keyword>
<keyword evidence="1" id="KW-1133">Transmembrane helix</keyword>
<sequence>MRVPQVLGSPAGLAGVVAVLSVLVAVLLALLGAYGTWSVAADGWQALGKVVTAVSCADAGRAEEVEFERDGVPERAELDACGHREGEEVVLTITDDGVHLGDARHGAATDARMLGGVLAVFAGMAGAGFAALYRRPAAS</sequence>
<protein>
    <submittedName>
        <fullName evidence="2">Uncharacterized protein</fullName>
    </submittedName>
</protein>
<feature type="transmembrane region" description="Helical" evidence="1">
    <location>
        <begin position="113"/>
        <end position="133"/>
    </location>
</feature>
<proteinExistence type="predicted"/>
<organism evidence="2 3">
    <name type="scientific">Actinokineospora guangxiensis</name>
    <dbReference type="NCBI Taxonomy" id="1490288"/>
    <lineage>
        <taxon>Bacteria</taxon>
        <taxon>Bacillati</taxon>
        <taxon>Actinomycetota</taxon>
        <taxon>Actinomycetes</taxon>
        <taxon>Pseudonocardiales</taxon>
        <taxon>Pseudonocardiaceae</taxon>
        <taxon>Actinokineospora</taxon>
    </lineage>
</organism>
<reference evidence="3" key="1">
    <citation type="journal article" date="2019" name="Int. J. Syst. Evol. Microbiol.">
        <title>The Global Catalogue of Microorganisms (GCM) 10K type strain sequencing project: providing services to taxonomists for standard genome sequencing and annotation.</title>
        <authorList>
            <consortium name="The Broad Institute Genomics Platform"/>
            <consortium name="The Broad Institute Genome Sequencing Center for Infectious Disease"/>
            <person name="Wu L."/>
            <person name="Ma J."/>
        </authorList>
    </citation>
    <scope>NUCLEOTIDE SEQUENCE [LARGE SCALE GENOMIC DNA]</scope>
    <source>
        <strain evidence="3">CCUG 59778</strain>
    </source>
</reference>
<evidence type="ECO:0000256" key="1">
    <source>
        <dbReference type="SAM" id="Phobius"/>
    </source>
</evidence>
<feature type="transmembrane region" description="Helical" evidence="1">
    <location>
        <begin position="12"/>
        <end position="34"/>
    </location>
</feature>
<name>A0ABW0EN03_9PSEU</name>
<keyword evidence="1" id="KW-0812">Transmembrane</keyword>
<keyword evidence="1" id="KW-0472">Membrane</keyword>
<accession>A0ABW0EN03</accession>
<comment type="caution">
    <text evidence="2">The sequence shown here is derived from an EMBL/GenBank/DDBJ whole genome shotgun (WGS) entry which is preliminary data.</text>
</comment>
<dbReference type="EMBL" id="JBHSKF010000003">
    <property type="protein sequence ID" value="MFC5287369.1"/>
    <property type="molecule type" value="Genomic_DNA"/>
</dbReference>
<gene>
    <name evidence="2" type="ORF">ACFPM7_09930</name>
</gene>
<evidence type="ECO:0000313" key="2">
    <source>
        <dbReference type="EMBL" id="MFC5287369.1"/>
    </source>
</evidence>
<dbReference type="RefSeq" id="WP_378246210.1">
    <property type="nucleotide sequence ID" value="NZ_JBHSKF010000003.1"/>
</dbReference>
<evidence type="ECO:0000313" key="3">
    <source>
        <dbReference type="Proteomes" id="UP001596157"/>
    </source>
</evidence>